<evidence type="ECO:0000313" key="4">
    <source>
        <dbReference type="Proteomes" id="UP000321440"/>
    </source>
</evidence>
<feature type="transmembrane region" description="Helical" evidence="1">
    <location>
        <begin position="120"/>
        <end position="139"/>
    </location>
</feature>
<dbReference type="EMBL" id="BJYA01000003">
    <property type="protein sequence ID" value="GEN45095.1"/>
    <property type="molecule type" value="Genomic_DNA"/>
</dbReference>
<evidence type="ECO:0000256" key="1">
    <source>
        <dbReference type="SAM" id="Phobius"/>
    </source>
</evidence>
<dbReference type="GO" id="GO:0005886">
    <property type="term" value="C:plasma membrane"/>
    <property type="evidence" value="ECO:0007669"/>
    <property type="project" value="TreeGrafter"/>
</dbReference>
<dbReference type="PROSITE" id="PS50887">
    <property type="entry name" value="GGDEF"/>
    <property type="match status" value="1"/>
</dbReference>
<comment type="caution">
    <text evidence="3">The sequence shown here is derived from an EMBL/GenBank/DDBJ whole genome shotgun (WGS) entry which is preliminary data.</text>
</comment>
<dbReference type="NCBIfam" id="TIGR00254">
    <property type="entry name" value="GGDEF"/>
    <property type="match status" value="1"/>
</dbReference>
<dbReference type="AlphaFoldDB" id="A0A511W216"/>
<dbReference type="GO" id="GO:0043709">
    <property type="term" value="P:cell adhesion involved in single-species biofilm formation"/>
    <property type="evidence" value="ECO:0007669"/>
    <property type="project" value="TreeGrafter"/>
</dbReference>
<organism evidence="3 4">
    <name type="scientific">Alkalibacillus haloalkaliphilus</name>
    <dbReference type="NCBI Taxonomy" id="94136"/>
    <lineage>
        <taxon>Bacteria</taxon>
        <taxon>Bacillati</taxon>
        <taxon>Bacillota</taxon>
        <taxon>Bacilli</taxon>
        <taxon>Bacillales</taxon>
        <taxon>Bacillaceae</taxon>
        <taxon>Alkalibacillus</taxon>
    </lineage>
</organism>
<dbReference type="CDD" id="cd01949">
    <property type="entry name" value="GGDEF"/>
    <property type="match status" value="1"/>
</dbReference>
<dbReference type="SUPFAM" id="SSF55073">
    <property type="entry name" value="Nucleotide cyclase"/>
    <property type="match status" value="1"/>
</dbReference>
<dbReference type="InterPro" id="IPR000160">
    <property type="entry name" value="GGDEF_dom"/>
</dbReference>
<keyword evidence="1" id="KW-0812">Transmembrane</keyword>
<dbReference type="Pfam" id="PF00990">
    <property type="entry name" value="GGDEF"/>
    <property type="match status" value="1"/>
</dbReference>
<feature type="transmembrane region" description="Helical" evidence="1">
    <location>
        <begin position="75"/>
        <end position="108"/>
    </location>
</feature>
<dbReference type="InterPro" id="IPR029787">
    <property type="entry name" value="Nucleotide_cyclase"/>
</dbReference>
<keyword evidence="1" id="KW-1133">Transmembrane helix</keyword>
<evidence type="ECO:0000259" key="2">
    <source>
        <dbReference type="PROSITE" id="PS50887"/>
    </source>
</evidence>
<dbReference type="GO" id="GO:1902201">
    <property type="term" value="P:negative regulation of bacterial-type flagellum-dependent cell motility"/>
    <property type="evidence" value="ECO:0007669"/>
    <property type="project" value="TreeGrafter"/>
</dbReference>
<feature type="domain" description="GGDEF" evidence="2">
    <location>
        <begin position="212"/>
        <end position="346"/>
    </location>
</feature>
<name>A0A511W216_9BACI</name>
<keyword evidence="4" id="KW-1185">Reference proteome</keyword>
<sequence length="353" mass="40700">MLNKKDDYVAQIFSVTRWLILVAIIALYFTLPSGLVFNLTLLELLYIAGVGALYSLAIQIALWKLNTYTKAKLRFVQLGVVFDFFFISALIVLTGGVGSLFMPLYLVWLMHVALVWHFKGVLLATLLAIGSYAAIAYYFEQLFINSYLLLFGAHVIFISLIGVFAYLLSSRKEASSIDHINYKEEAMKDYVSGLYNHRSFQNTLTKLVEKDKEFTLIKLNIDHFKQLNDTYGYEMGDRVLAILGSTLDFWIEPREGYTFRYNGDEFTIILFGQKRSKIEQNIERWNNYFAEHVQMIEDLSDEYVTLSYGIASLKESDDRDELLRRVDRCLHQAKASGRNRAVFDETFKQAIKS</sequence>
<feature type="transmembrane region" description="Helical" evidence="1">
    <location>
        <begin position="12"/>
        <end position="31"/>
    </location>
</feature>
<keyword evidence="1" id="KW-0472">Membrane</keyword>
<protein>
    <recommendedName>
        <fullName evidence="2">GGDEF domain-containing protein</fullName>
    </recommendedName>
</protein>
<dbReference type="RefSeq" id="WP_146814747.1">
    <property type="nucleotide sequence ID" value="NZ_BJYA01000003.1"/>
</dbReference>
<dbReference type="PANTHER" id="PTHR45138">
    <property type="entry name" value="REGULATORY COMPONENTS OF SENSORY TRANSDUCTION SYSTEM"/>
    <property type="match status" value="1"/>
</dbReference>
<evidence type="ECO:0000313" key="3">
    <source>
        <dbReference type="EMBL" id="GEN45095.1"/>
    </source>
</evidence>
<accession>A0A511W216</accession>
<dbReference type="GO" id="GO:0052621">
    <property type="term" value="F:diguanylate cyclase activity"/>
    <property type="evidence" value="ECO:0007669"/>
    <property type="project" value="TreeGrafter"/>
</dbReference>
<proteinExistence type="predicted"/>
<dbReference type="SMART" id="SM00267">
    <property type="entry name" value="GGDEF"/>
    <property type="match status" value="1"/>
</dbReference>
<dbReference type="InterPro" id="IPR050469">
    <property type="entry name" value="Diguanylate_Cyclase"/>
</dbReference>
<gene>
    <name evidence="3" type="ORF">AHA02nite_08710</name>
</gene>
<dbReference type="OrthoDB" id="9759607at2"/>
<feature type="transmembrane region" description="Helical" evidence="1">
    <location>
        <begin position="43"/>
        <end position="63"/>
    </location>
</feature>
<feature type="transmembrane region" description="Helical" evidence="1">
    <location>
        <begin position="146"/>
        <end position="168"/>
    </location>
</feature>
<dbReference type="Gene3D" id="3.30.70.270">
    <property type="match status" value="1"/>
</dbReference>
<dbReference type="Proteomes" id="UP000321440">
    <property type="component" value="Unassembled WGS sequence"/>
</dbReference>
<dbReference type="PANTHER" id="PTHR45138:SF9">
    <property type="entry name" value="DIGUANYLATE CYCLASE DGCM-RELATED"/>
    <property type="match status" value="1"/>
</dbReference>
<reference evidence="3 4" key="1">
    <citation type="submission" date="2019-07" db="EMBL/GenBank/DDBJ databases">
        <title>Whole genome shotgun sequence of Alkalibacillus haloalkaliphilus NBRC 103110.</title>
        <authorList>
            <person name="Hosoyama A."/>
            <person name="Uohara A."/>
            <person name="Ohji S."/>
            <person name="Ichikawa N."/>
        </authorList>
    </citation>
    <scope>NUCLEOTIDE SEQUENCE [LARGE SCALE GENOMIC DNA]</scope>
    <source>
        <strain evidence="3 4">NBRC 103110</strain>
    </source>
</reference>
<dbReference type="InterPro" id="IPR043128">
    <property type="entry name" value="Rev_trsase/Diguanyl_cyclase"/>
</dbReference>